<evidence type="ECO:0000256" key="1">
    <source>
        <dbReference type="ARBA" id="ARBA00004651"/>
    </source>
</evidence>
<evidence type="ECO:0000256" key="6">
    <source>
        <dbReference type="SAM" id="Phobius"/>
    </source>
</evidence>
<dbReference type="AlphaFoldDB" id="A0A975G803"/>
<accession>A0A975G803</accession>
<evidence type="ECO:0000256" key="5">
    <source>
        <dbReference type="ARBA" id="ARBA00023136"/>
    </source>
</evidence>
<dbReference type="PANTHER" id="PTHR42709:SF6">
    <property type="entry name" value="UNDECAPRENYL PHOSPHATE TRANSPORTER A"/>
    <property type="match status" value="1"/>
</dbReference>
<keyword evidence="4 6" id="KW-1133">Transmembrane helix</keyword>
<organism evidence="8 9">
    <name type="scientific">Luteolibacter ambystomatis</name>
    <dbReference type="NCBI Taxonomy" id="2824561"/>
    <lineage>
        <taxon>Bacteria</taxon>
        <taxon>Pseudomonadati</taxon>
        <taxon>Verrucomicrobiota</taxon>
        <taxon>Verrucomicrobiia</taxon>
        <taxon>Verrucomicrobiales</taxon>
        <taxon>Verrucomicrobiaceae</taxon>
        <taxon>Luteolibacter</taxon>
    </lineage>
</organism>
<evidence type="ECO:0000313" key="8">
    <source>
        <dbReference type="EMBL" id="QUE50769.1"/>
    </source>
</evidence>
<dbReference type="Pfam" id="PF09335">
    <property type="entry name" value="VTT_dom"/>
    <property type="match status" value="1"/>
</dbReference>
<evidence type="ECO:0000256" key="3">
    <source>
        <dbReference type="ARBA" id="ARBA00022692"/>
    </source>
</evidence>
<dbReference type="PANTHER" id="PTHR42709">
    <property type="entry name" value="ALKALINE PHOSPHATASE LIKE PROTEIN"/>
    <property type="match status" value="1"/>
</dbReference>
<evidence type="ECO:0000256" key="2">
    <source>
        <dbReference type="ARBA" id="ARBA00022475"/>
    </source>
</evidence>
<feature type="transmembrane region" description="Helical" evidence="6">
    <location>
        <begin position="73"/>
        <end position="99"/>
    </location>
</feature>
<evidence type="ECO:0000259" key="7">
    <source>
        <dbReference type="Pfam" id="PF09335"/>
    </source>
</evidence>
<dbReference type="GO" id="GO:0005886">
    <property type="term" value="C:plasma membrane"/>
    <property type="evidence" value="ECO:0007669"/>
    <property type="project" value="UniProtKB-SubCell"/>
</dbReference>
<keyword evidence="2" id="KW-1003">Cell membrane</keyword>
<evidence type="ECO:0000313" key="9">
    <source>
        <dbReference type="Proteomes" id="UP000676169"/>
    </source>
</evidence>
<gene>
    <name evidence="8" type="ORF">KBB96_18140</name>
</gene>
<feature type="domain" description="VTT" evidence="7">
    <location>
        <begin position="62"/>
        <end position="178"/>
    </location>
</feature>
<dbReference type="InterPro" id="IPR051311">
    <property type="entry name" value="DedA_domain"/>
</dbReference>
<keyword evidence="3 6" id="KW-0812">Transmembrane</keyword>
<sequence length="210" mass="21851">MNRIVIVFLVFAALVIGVWLLWGGRFEETFGFDATVAWLRARPGWGGLAGAGLLVSDLLLPVPGTVVMSALGYVYGVVAGGLFAVAGSVGAGIAGYGVGRLMPEKVARRWIGEGDFERSRRLFSGGGGWMIALSRALPVLPEALSCTAGVVRMPFGRFVVAVACGSVPTGLIFAGIGAAGQQAPGWAMVLSLVIPVLLWLGARPLLKQAR</sequence>
<dbReference type="KEGG" id="lamb:KBB96_18140"/>
<reference evidence="8" key="1">
    <citation type="submission" date="2021-04" db="EMBL/GenBank/DDBJ databases">
        <title>Luteolibacter sp. 32A isolated from the skin of an Anderson's salamander (Ambystoma andersonii).</title>
        <authorList>
            <person name="Spergser J."/>
            <person name="Busse H.-J."/>
        </authorList>
    </citation>
    <scope>NUCLEOTIDE SEQUENCE</scope>
    <source>
        <strain evidence="8">32A</strain>
    </source>
</reference>
<dbReference type="Proteomes" id="UP000676169">
    <property type="component" value="Chromosome"/>
</dbReference>
<dbReference type="EMBL" id="CP073100">
    <property type="protein sequence ID" value="QUE50769.1"/>
    <property type="molecule type" value="Genomic_DNA"/>
</dbReference>
<comment type="subcellular location">
    <subcellularLocation>
        <location evidence="1">Cell membrane</location>
        <topology evidence="1">Multi-pass membrane protein</topology>
    </subcellularLocation>
</comment>
<proteinExistence type="predicted"/>
<dbReference type="RefSeq" id="WP_211630908.1">
    <property type="nucleotide sequence ID" value="NZ_CP073100.1"/>
</dbReference>
<feature type="transmembrane region" description="Helical" evidence="6">
    <location>
        <begin position="185"/>
        <end position="206"/>
    </location>
</feature>
<feature type="transmembrane region" description="Helical" evidence="6">
    <location>
        <begin position="158"/>
        <end position="179"/>
    </location>
</feature>
<keyword evidence="9" id="KW-1185">Reference proteome</keyword>
<name>A0A975G803_9BACT</name>
<feature type="transmembrane region" description="Helical" evidence="6">
    <location>
        <begin position="45"/>
        <end position="67"/>
    </location>
</feature>
<feature type="transmembrane region" description="Helical" evidence="6">
    <location>
        <begin position="6"/>
        <end position="24"/>
    </location>
</feature>
<evidence type="ECO:0000256" key="4">
    <source>
        <dbReference type="ARBA" id="ARBA00022989"/>
    </source>
</evidence>
<dbReference type="InterPro" id="IPR032816">
    <property type="entry name" value="VTT_dom"/>
</dbReference>
<keyword evidence="5 6" id="KW-0472">Membrane</keyword>
<protein>
    <submittedName>
        <fullName evidence="8">VTT domain-containing protein</fullName>
    </submittedName>
</protein>